<reference evidence="12 13" key="1">
    <citation type="submission" date="2020-06" db="EMBL/GenBank/DDBJ databases">
        <title>WGS assembly of Ceratodon purpureus strain R40.</title>
        <authorList>
            <person name="Carey S.B."/>
            <person name="Jenkins J."/>
            <person name="Shu S."/>
            <person name="Lovell J.T."/>
            <person name="Sreedasyam A."/>
            <person name="Maumus F."/>
            <person name="Tiley G.P."/>
            <person name="Fernandez-Pozo N."/>
            <person name="Barry K."/>
            <person name="Chen C."/>
            <person name="Wang M."/>
            <person name="Lipzen A."/>
            <person name="Daum C."/>
            <person name="Saski C.A."/>
            <person name="Payton A.C."/>
            <person name="Mcbreen J.C."/>
            <person name="Conrad R.E."/>
            <person name="Kollar L.M."/>
            <person name="Olsson S."/>
            <person name="Huttunen S."/>
            <person name="Landis J.B."/>
            <person name="Wickett N.J."/>
            <person name="Johnson M.G."/>
            <person name="Rensing S.A."/>
            <person name="Grimwood J."/>
            <person name="Schmutz J."/>
            <person name="Mcdaniel S.F."/>
        </authorList>
    </citation>
    <scope>NUCLEOTIDE SEQUENCE [LARGE SCALE GENOMIC DNA]</scope>
    <source>
        <strain evidence="12 13">R40</strain>
    </source>
</reference>
<feature type="compositionally biased region" description="Low complexity" evidence="9">
    <location>
        <begin position="1054"/>
        <end position="1067"/>
    </location>
</feature>
<dbReference type="EC" id="2.7.13.3" evidence="3"/>
<dbReference type="PRINTS" id="PR00344">
    <property type="entry name" value="BCTRLSENSOR"/>
</dbReference>
<dbReference type="InterPro" id="IPR005467">
    <property type="entry name" value="His_kinase_dom"/>
</dbReference>
<protein>
    <recommendedName>
        <fullName evidence="3">histidine kinase</fullName>
        <ecNumber evidence="3">2.7.13.3</ecNumber>
    </recommendedName>
</protein>
<dbReference type="PANTHER" id="PTHR43047:SF68">
    <property type="entry name" value="HISTIDINE KINASE 5"/>
    <property type="match status" value="1"/>
</dbReference>
<dbReference type="Gene3D" id="1.10.287.130">
    <property type="match status" value="1"/>
</dbReference>
<dbReference type="CDD" id="cd16922">
    <property type="entry name" value="HATPase_EvgS-ArcB-TorS-like"/>
    <property type="match status" value="1"/>
</dbReference>
<feature type="domain" description="Response regulatory" evidence="11">
    <location>
        <begin position="892"/>
        <end position="1048"/>
    </location>
</feature>
<dbReference type="PROSITE" id="PS50110">
    <property type="entry name" value="RESPONSE_REGULATORY"/>
    <property type="match status" value="1"/>
</dbReference>
<dbReference type="InterPro" id="IPR036097">
    <property type="entry name" value="HisK_dim/P_sf"/>
</dbReference>
<dbReference type="SUPFAM" id="SSF52172">
    <property type="entry name" value="CheY-like"/>
    <property type="match status" value="1"/>
</dbReference>
<comment type="subcellular location">
    <subcellularLocation>
        <location evidence="2">Cytoplasm</location>
    </subcellularLocation>
</comment>
<organism evidence="12 13">
    <name type="scientific">Ceratodon purpureus</name>
    <name type="common">Fire moss</name>
    <name type="synonym">Dicranum purpureum</name>
    <dbReference type="NCBI Taxonomy" id="3225"/>
    <lineage>
        <taxon>Eukaryota</taxon>
        <taxon>Viridiplantae</taxon>
        <taxon>Streptophyta</taxon>
        <taxon>Embryophyta</taxon>
        <taxon>Bryophyta</taxon>
        <taxon>Bryophytina</taxon>
        <taxon>Bryopsida</taxon>
        <taxon>Dicranidae</taxon>
        <taxon>Pseudoditrichales</taxon>
        <taxon>Ditrichaceae</taxon>
        <taxon>Ceratodon</taxon>
    </lineage>
</organism>
<dbReference type="SUPFAM" id="SSF47384">
    <property type="entry name" value="Homodimeric domain of signal transducing histidine kinase"/>
    <property type="match status" value="1"/>
</dbReference>
<evidence type="ECO:0000256" key="7">
    <source>
        <dbReference type="ARBA" id="ARBA00022777"/>
    </source>
</evidence>
<evidence type="ECO:0000313" key="13">
    <source>
        <dbReference type="Proteomes" id="UP000822688"/>
    </source>
</evidence>
<comment type="caution">
    <text evidence="12">The sequence shown here is derived from an EMBL/GenBank/DDBJ whole genome shotgun (WGS) entry which is preliminary data.</text>
</comment>
<feature type="domain" description="Histidine kinase" evidence="10">
    <location>
        <begin position="388"/>
        <end position="693"/>
    </location>
</feature>
<evidence type="ECO:0000256" key="1">
    <source>
        <dbReference type="ARBA" id="ARBA00000085"/>
    </source>
</evidence>
<dbReference type="PANTHER" id="PTHR43047">
    <property type="entry name" value="TWO-COMPONENT HISTIDINE PROTEIN KINASE"/>
    <property type="match status" value="1"/>
</dbReference>
<dbReference type="Pfam" id="PF00512">
    <property type="entry name" value="HisKA"/>
    <property type="match status" value="1"/>
</dbReference>
<sequence>MGSELAFRAAEMVDVQPQPSRFGWLWPESTAQAMMLDRRSRRGVDPIGSGMREMYQPAKENTFVDSEHFNELLDRSGSGELHQASLVRLYEDRQVNAVNLLKKQLETLNAARLEAEQRQIQIMEESLYEPIYDVGEGSTLSGDSPRYEHFLGDDGPGSWSSVPGSDCCSVDMEGDTFGPAEYWRDRARGYSKLLTDSIRREEVLIQKLNEYATQPAPTWQPIEELRQQLHRFDNFLRFSLRKAPVVIGHQDSDLRYRFIYNAFPTLAEEEVIGKTDVEIYQGTGVVELMDFKREVMRKGRPEKREITFNTDLFGEKTFLVAVEPVLSRSGEAMGINYIAMDISEQVDKRERIARLREQVAVQKAMEAELHKTIHITEETMRAKQMLATMSHEIRSPLSGVVSMAEVLATTQLDEEQRQLVDVMVSSGDLVLQLINDILDLSKVQSGAMKFEAKKFRPREVVKHVLQMALANMQNKKLVLEGRIYDDVPLEVIGDVLRIRQVFTNLVGNAIKFTHEGSVTIIVRVVPPPPPSIEKAAKNVFQATTGISAASPIDFGTSSAVPPSGPKPNSAGVASYQDVREKSVGSNAAEILSRLANAQSTPAGRGSEMDEGVEDTVWLHCEVTDSGIGIPESALPTLFEKYTQVSTTHARKYGGTGLGLAICKNLVELMGGSLKVLSQENHGSTFSFALPFRVYPERSMSSGRLSDEVYDMMTKEARVQGGSEMLASTKKGGYYHFTSKGASKSPSPSTTPTPTPPIPRSSSSSLLNETSRQSNSEQRSKVLPKGREGHRSSNRRKPVALGKPVILGIFQDCSPEFMDCDSKAPDHMEYIPGLSMPHCQSPGPLLKHSLEGPSTISPRSPSRARSSRKPGKAQERTTVPLPAHNIQQQKQWRILLAEDNKVNVIVAQSMMQRLGHKLEVVSNGAEAIEAVQRNSYDVILMDVCMPVMDGLEATRRIRRYEATGSWEDLREGETNKLAEARTCDQSSVDLSNIPSQASEALKRPRTPIIAMTANALADNMMECYMHGMDSFVAKPVTLKKLEEVLKQFIPCLDRSQSSSGISGISGVSALSKDSGS</sequence>
<dbReference type="Pfam" id="PF08448">
    <property type="entry name" value="PAS_4"/>
    <property type="match status" value="1"/>
</dbReference>
<evidence type="ECO:0000256" key="9">
    <source>
        <dbReference type="SAM" id="MobiDB-lite"/>
    </source>
</evidence>
<dbReference type="InterPro" id="IPR035965">
    <property type="entry name" value="PAS-like_dom_sf"/>
</dbReference>
<dbReference type="CDD" id="cd00082">
    <property type="entry name" value="HisKA"/>
    <property type="match status" value="1"/>
</dbReference>
<dbReference type="InterPro" id="IPR036890">
    <property type="entry name" value="HATPase_C_sf"/>
</dbReference>
<dbReference type="InterPro" id="IPR003661">
    <property type="entry name" value="HisK_dim/P_dom"/>
</dbReference>
<dbReference type="GO" id="GO:0009927">
    <property type="term" value="F:histidine phosphotransfer kinase activity"/>
    <property type="evidence" value="ECO:0007669"/>
    <property type="project" value="TreeGrafter"/>
</dbReference>
<feature type="compositionally biased region" description="Polar residues" evidence="9">
    <location>
        <begin position="765"/>
        <end position="776"/>
    </location>
</feature>
<feature type="region of interest" description="Disordered" evidence="9">
    <location>
        <begin position="832"/>
        <end position="882"/>
    </location>
</feature>
<evidence type="ECO:0000256" key="5">
    <source>
        <dbReference type="ARBA" id="ARBA00022553"/>
    </source>
</evidence>
<evidence type="ECO:0000256" key="3">
    <source>
        <dbReference type="ARBA" id="ARBA00012438"/>
    </source>
</evidence>
<evidence type="ECO:0000313" key="12">
    <source>
        <dbReference type="EMBL" id="KAG0568453.1"/>
    </source>
</evidence>
<comment type="catalytic activity">
    <reaction evidence="1">
        <text>ATP + protein L-histidine = ADP + protein N-phospho-L-histidine.</text>
        <dbReference type="EC" id="2.7.13.3"/>
    </reaction>
</comment>
<gene>
    <name evidence="12" type="ORF">KC19_6G020600</name>
</gene>
<dbReference type="InterPro" id="IPR004358">
    <property type="entry name" value="Sig_transdc_His_kin-like_C"/>
</dbReference>
<dbReference type="InterPro" id="IPR003594">
    <property type="entry name" value="HATPase_dom"/>
</dbReference>
<dbReference type="FunFam" id="1.10.287.130:FF:000030">
    <property type="entry name" value="Putative histidine kinase 5"/>
    <property type="match status" value="1"/>
</dbReference>
<feature type="modified residue" description="4-aspartylphosphate" evidence="8">
    <location>
        <position position="941"/>
    </location>
</feature>
<dbReference type="Gene3D" id="3.30.450.20">
    <property type="entry name" value="PAS domain"/>
    <property type="match status" value="1"/>
</dbReference>
<feature type="region of interest" description="Disordered" evidence="9">
    <location>
        <begin position="1054"/>
        <end position="1075"/>
    </location>
</feature>
<dbReference type="FunFam" id="3.40.50.2300:FF:000201">
    <property type="entry name" value="Histidine kinase 5"/>
    <property type="match status" value="1"/>
</dbReference>
<dbReference type="FunFam" id="3.30.450.20:FF:000061">
    <property type="entry name" value="Histidine kinase 5"/>
    <property type="match status" value="1"/>
</dbReference>
<accession>A0A8T0HAL0</accession>
<dbReference type="SMART" id="SM00448">
    <property type="entry name" value="REC"/>
    <property type="match status" value="1"/>
</dbReference>
<feature type="compositionally biased region" description="Low complexity" evidence="9">
    <location>
        <begin position="852"/>
        <end position="863"/>
    </location>
</feature>
<dbReference type="GO" id="GO:0005886">
    <property type="term" value="C:plasma membrane"/>
    <property type="evidence" value="ECO:0007669"/>
    <property type="project" value="TreeGrafter"/>
</dbReference>
<dbReference type="Gene3D" id="3.40.50.2300">
    <property type="match status" value="1"/>
</dbReference>
<feature type="compositionally biased region" description="Pro residues" evidence="9">
    <location>
        <begin position="748"/>
        <end position="758"/>
    </location>
</feature>
<dbReference type="GO" id="GO:0005737">
    <property type="term" value="C:cytoplasm"/>
    <property type="evidence" value="ECO:0007669"/>
    <property type="project" value="UniProtKB-SubCell"/>
</dbReference>
<evidence type="ECO:0000256" key="8">
    <source>
        <dbReference type="PROSITE-ProRule" id="PRU00169"/>
    </source>
</evidence>
<dbReference type="Proteomes" id="UP000822688">
    <property type="component" value="Chromosome 6"/>
</dbReference>
<dbReference type="EMBL" id="CM026427">
    <property type="protein sequence ID" value="KAG0568453.1"/>
    <property type="molecule type" value="Genomic_DNA"/>
</dbReference>
<name>A0A8T0HAL0_CERPU</name>
<proteinExistence type="predicted"/>
<dbReference type="Pfam" id="PF00072">
    <property type="entry name" value="Response_reg"/>
    <property type="match status" value="1"/>
</dbReference>
<keyword evidence="5 8" id="KW-0597">Phosphoprotein</keyword>
<dbReference type="Gene3D" id="3.30.565.10">
    <property type="entry name" value="Histidine kinase-like ATPase, C-terminal domain"/>
    <property type="match status" value="1"/>
</dbReference>
<feature type="region of interest" description="Disordered" evidence="9">
    <location>
        <begin position="556"/>
        <end position="577"/>
    </location>
</feature>
<keyword evidence="7" id="KW-0418">Kinase</keyword>
<dbReference type="CDD" id="cd17546">
    <property type="entry name" value="REC_hyHK_CKI1_RcsC-like"/>
    <property type="match status" value="1"/>
</dbReference>
<dbReference type="SMART" id="SM00388">
    <property type="entry name" value="HisKA"/>
    <property type="match status" value="1"/>
</dbReference>
<dbReference type="GO" id="GO:0000155">
    <property type="term" value="F:phosphorelay sensor kinase activity"/>
    <property type="evidence" value="ECO:0007669"/>
    <property type="project" value="InterPro"/>
</dbReference>
<dbReference type="InterPro" id="IPR001789">
    <property type="entry name" value="Sig_transdc_resp-reg_receiver"/>
</dbReference>
<dbReference type="Pfam" id="PF02518">
    <property type="entry name" value="HATPase_c"/>
    <property type="match status" value="1"/>
</dbReference>
<keyword evidence="4" id="KW-0963">Cytoplasm</keyword>
<dbReference type="AlphaFoldDB" id="A0A8T0HAL0"/>
<dbReference type="InterPro" id="IPR011006">
    <property type="entry name" value="CheY-like_superfamily"/>
</dbReference>
<keyword evidence="13" id="KW-1185">Reference proteome</keyword>
<evidence type="ECO:0000256" key="6">
    <source>
        <dbReference type="ARBA" id="ARBA00022679"/>
    </source>
</evidence>
<evidence type="ECO:0000256" key="4">
    <source>
        <dbReference type="ARBA" id="ARBA00022490"/>
    </source>
</evidence>
<dbReference type="SMART" id="SM00387">
    <property type="entry name" value="HATPase_c"/>
    <property type="match status" value="1"/>
</dbReference>
<dbReference type="SUPFAM" id="SSF55785">
    <property type="entry name" value="PYP-like sensor domain (PAS domain)"/>
    <property type="match status" value="1"/>
</dbReference>
<feature type="region of interest" description="Disordered" evidence="9">
    <location>
        <begin position="736"/>
        <end position="798"/>
    </location>
</feature>
<dbReference type="PROSITE" id="PS50109">
    <property type="entry name" value="HIS_KIN"/>
    <property type="match status" value="1"/>
</dbReference>
<evidence type="ECO:0000259" key="10">
    <source>
        <dbReference type="PROSITE" id="PS50109"/>
    </source>
</evidence>
<dbReference type="InterPro" id="IPR013656">
    <property type="entry name" value="PAS_4"/>
</dbReference>
<keyword evidence="6" id="KW-0808">Transferase</keyword>
<dbReference type="SUPFAM" id="SSF55874">
    <property type="entry name" value="ATPase domain of HSP90 chaperone/DNA topoisomerase II/histidine kinase"/>
    <property type="match status" value="1"/>
</dbReference>
<evidence type="ECO:0000256" key="2">
    <source>
        <dbReference type="ARBA" id="ARBA00004496"/>
    </source>
</evidence>
<evidence type="ECO:0000259" key="11">
    <source>
        <dbReference type="PROSITE" id="PS50110"/>
    </source>
</evidence>